<keyword evidence="5 6" id="KW-0408">Iron</keyword>
<dbReference type="PRINTS" id="PR00465">
    <property type="entry name" value="EP450IV"/>
</dbReference>
<evidence type="ECO:0000256" key="4">
    <source>
        <dbReference type="ARBA" id="ARBA00023002"/>
    </source>
</evidence>
<evidence type="ECO:0000256" key="2">
    <source>
        <dbReference type="ARBA" id="ARBA00010617"/>
    </source>
</evidence>
<dbReference type="Gene3D" id="1.10.630.10">
    <property type="entry name" value="Cytochrome P450"/>
    <property type="match status" value="1"/>
</dbReference>
<dbReference type="AlphaFoldDB" id="A0AAW0FL24"/>
<name>A0AAW0FL24_9APHY</name>
<dbReference type="Proteomes" id="UP001385951">
    <property type="component" value="Unassembled WGS sequence"/>
</dbReference>
<gene>
    <name evidence="8" type="ORF">QCA50_014726</name>
</gene>
<organism evidence="8 9">
    <name type="scientific">Cerrena zonata</name>
    <dbReference type="NCBI Taxonomy" id="2478898"/>
    <lineage>
        <taxon>Eukaryota</taxon>
        <taxon>Fungi</taxon>
        <taxon>Dikarya</taxon>
        <taxon>Basidiomycota</taxon>
        <taxon>Agaricomycotina</taxon>
        <taxon>Agaricomycetes</taxon>
        <taxon>Polyporales</taxon>
        <taxon>Cerrenaceae</taxon>
        <taxon>Cerrena</taxon>
    </lineage>
</organism>
<dbReference type="GO" id="GO:0005506">
    <property type="term" value="F:iron ion binding"/>
    <property type="evidence" value="ECO:0007669"/>
    <property type="project" value="InterPro"/>
</dbReference>
<evidence type="ECO:0008006" key="10">
    <source>
        <dbReference type="Google" id="ProtNLM"/>
    </source>
</evidence>
<evidence type="ECO:0000256" key="3">
    <source>
        <dbReference type="ARBA" id="ARBA00022723"/>
    </source>
</evidence>
<keyword evidence="7" id="KW-0503">Monooxygenase</keyword>
<evidence type="ECO:0000313" key="8">
    <source>
        <dbReference type="EMBL" id="KAK7682140.1"/>
    </source>
</evidence>
<evidence type="ECO:0000256" key="1">
    <source>
        <dbReference type="ARBA" id="ARBA00001971"/>
    </source>
</evidence>
<accession>A0AAW0FL24</accession>
<comment type="cofactor">
    <cofactor evidence="1 6">
        <name>heme</name>
        <dbReference type="ChEBI" id="CHEBI:30413"/>
    </cofactor>
</comment>
<dbReference type="EMBL" id="JASBNA010000037">
    <property type="protein sequence ID" value="KAK7682140.1"/>
    <property type="molecule type" value="Genomic_DNA"/>
</dbReference>
<comment type="caution">
    <text evidence="8">The sequence shown here is derived from an EMBL/GenBank/DDBJ whole genome shotgun (WGS) entry which is preliminary data.</text>
</comment>
<keyword evidence="3 6" id="KW-0479">Metal-binding</keyword>
<evidence type="ECO:0000256" key="5">
    <source>
        <dbReference type="ARBA" id="ARBA00023004"/>
    </source>
</evidence>
<reference evidence="8 9" key="1">
    <citation type="submission" date="2022-09" db="EMBL/GenBank/DDBJ databases">
        <authorList>
            <person name="Palmer J.M."/>
        </authorList>
    </citation>
    <scope>NUCLEOTIDE SEQUENCE [LARGE SCALE GENOMIC DNA]</scope>
    <source>
        <strain evidence="8 9">DSM 7382</strain>
    </source>
</reference>
<dbReference type="InterPro" id="IPR036396">
    <property type="entry name" value="Cyt_P450_sf"/>
</dbReference>
<dbReference type="Pfam" id="PF00067">
    <property type="entry name" value="p450"/>
    <property type="match status" value="1"/>
</dbReference>
<dbReference type="GO" id="GO:0020037">
    <property type="term" value="F:heme binding"/>
    <property type="evidence" value="ECO:0007669"/>
    <property type="project" value="InterPro"/>
</dbReference>
<dbReference type="InterPro" id="IPR001128">
    <property type="entry name" value="Cyt_P450"/>
</dbReference>
<comment type="similarity">
    <text evidence="2 7">Belongs to the cytochrome P450 family.</text>
</comment>
<dbReference type="GO" id="GO:0004497">
    <property type="term" value="F:monooxygenase activity"/>
    <property type="evidence" value="ECO:0007669"/>
    <property type="project" value="UniProtKB-KW"/>
</dbReference>
<keyword evidence="9" id="KW-1185">Reference proteome</keyword>
<dbReference type="InterPro" id="IPR002403">
    <property type="entry name" value="Cyt_P450_E_grp-IV"/>
</dbReference>
<dbReference type="SUPFAM" id="SSF48264">
    <property type="entry name" value="Cytochrome P450"/>
    <property type="match status" value="1"/>
</dbReference>
<dbReference type="InterPro" id="IPR017972">
    <property type="entry name" value="Cyt_P450_CS"/>
</dbReference>
<sequence length="539" mass="61156">MNITRRLFLTRLAPKSLPSIPSCAFSYSNPADVGPEAIHRGVCKSSNSFVLKLCSSTVFVFRWLFPPKSSLPNIPSLTPTTPVLSFLGSIRNLLNNRDLILEGYQKYKGQAFKIPELFRWHVIVTGPKLIEELRKAPDEKLSFDAAVIEQMSMDWTFGSEVMRNPWHIPLIRSNLTRNLGVLFPDIREELIMAFNDSIPPTDEWTAVPLIQALRTIVSRTSNRIFVGAPVCRNPDWVQLNIDFTVQVATAAIILNVIPKFLHPIAGRFLTVVKKSVDRGVRHLEPVIKERYRMMEQLGPEYEGKPNDFLSWLMDVADEGKKGDVRELVLRVLATNFGAIHTSSNSFTNALFRLAANPEWIGPMREEVERVVQEEGWNKNALQKMLKLDSFLKESQRFDGLGSLSMTRLTLQDFTFSDGTFVPKGELISAAMHPMHHDSDVYTDPDIFNPWRFADLRSNEGEELKHQLVSTNSEYITFGHGRHACPGRFFAANELKGMLAHVVTTYDLKLEKEGIVPEPTWIANALLPNQGNVLFRKRRV</sequence>
<feature type="binding site" description="axial binding residue" evidence="6">
    <location>
        <position position="484"/>
    </location>
    <ligand>
        <name>heme</name>
        <dbReference type="ChEBI" id="CHEBI:30413"/>
    </ligand>
    <ligandPart>
        <name>Fe</name>
        <dbReference type="ChEBI" id="CHEBI:18248"/>
    </ligandPart>
</feature>
<evidence type="ECO:0000256" key="7">
    <source>
        <dbReference type="RuleBase" id="RU000461"/>
    </source>
</evidence>
<evidence type="ECO:0000256" key="6">
    <source>
        <dbReference type="PIRSR" id="PIRSR602403-1"/>
    </source>
</evidence>
<protein>
    <recommendedName>
        <fullName evidence="10">Cytochrome P450</fullName>
    </recommendedName>
</protein>
<proteinExistence type="inferred from homology"/>
<keyword evidence="4 7" id="KW-0560">Oxidoreductase</keyword>
<keyword evidence="6 7" id="KW-0349">Heme</keyword>
<dbReference type="PANTHER" id="PTHR46206">
    <property type="entry name" value="CYTOCHROME P450"/>
    <property type="match status" value="1"/>
</dbReference>
<dbReference type="GO" id="GO:0016705">
    <property type="term" value="F:oxidoreductase activity, acting on paired donors, with incorporation or reduction of molecular oxygen"/>
    <property type="evidence" value="ECO:0007669"/>
    <property type="project" value="InterPro"/>
</dbReference>
<dbReference type="CDD" id="cd11041">
    <property type="entry name" value="CYP503A1-like"/>
    <property type="match status" value="1"/>
</dbReference>
<dbReference type="PROSITE" id="PS00086">
    <property type="entry name" value="CYTOCHROME_P450"/>
    <property type="match status" value="1"/>
</dbReference>
<evidence type="ECO:0000313" key="9">
    <source>
        <dbReference type="Proteomes" id="UP001385951"/>
    </source>
</evidence>